<dbReference type="InterPro" id="IPR000565">
    <property type="entry name" value="Topo_IIA_B"/>
</dbReference>
<dbReference type="PRINTS" id="PR01159">
    <property type="entry name" value="DNAGYRASEB"/>
</dbReference>
<dbReference type="Pfam" id="PF00204">
    <property type="entry name" value="DNA_gyraseB"/>
    <property type="match status" value="1"/>
</dbReference>
<evidence type="ECO:0000256" key="8">
    <source>
        <dbReference type="ARBA" id="ARBA00022840"/>
    </source>
</evidence>
<dbReference type="GO" id="GO:0046872">
    <property type="term" value="F:metal ion binding"/>
    <property type="evidence" value="ECO:0007669"/>
    <property type="project" value="UniProtKB-KW"/>
</dbReference>
<dbReference type="NCBIfam" id="TIGR01059">
    <property type="entry name" value="gyrB"/>
    <property type="match status" value="1"/>
</dbReference>
<dbReference type="CDD" id="cd03366">
    <property type="entry name" value="TOPRIM_TopoIIA_GyrB"/>
    <property type="match status" value="1"/>
</dbReference>
<dbReference type="EMBL" id="UINC01002257">
    <property type="protein sequence ID" value="SUZ94689.1"/>
    <property type="molecule type" value="Genomic_DNA"/>
</dbReference>
<evidence type="ECO:0000256" key="11">
    <source>
        <dbReference type="ARBA" id="ARBA00023125"/>
    </source>
</evidence>
<keyword evidence="12" id="KW-0413">Isomerase</keyword>
<feature type="domain" description="Toprim" evidence="13">
    <location>
        <begin position="453"/>
        <end position="567"/>
    </location>
</feature>
<sequence>MVEQKIIVPKQSSPEAVSPIAKEPVHPNSAVKPFDNGGLVDSYDAKKIKVLEGLKAVRKRPAMYVGSTGAVGLHHLVYEVVDNSIDEALAGYCHEINVTVHLDNSVTVADDGRGIPVDKHASGKSAAEVVMTILHAGGKFDNSSYKVSGGLHGVGISVVNALSATLDLEIWRDGNVYHQTYERGVAVSNLEATGTTKRRGTKVTFQPDSEIFESVEFSFDTLAQRLRELAFLNAGVTITLDDVRSSKNHKFLYDGGIVSFVTFLNKNKAAVNEQPIFMKGDRGGTDVEIALQWNDSYTETVYSFANNINTHEGGTHLSGLKSALTRTVNSYATRHNLTKDLSESISGDDIREGLTAVISVKIPQPQFEGQTKTKLGNTEVKGIVETVLNERLGSYLEEHPGIAKRILNKAVEAARARAAARKARDLVRRKGALDNSSLPGKLADCQERDPAESELYIVEGESAGGSAKQGRDRRFQAILPIKGKILNVEKARLDKILASDEIKTMVAALGCNIGDDFNLAKLRYHRIIIMTDADVDGSHIRTLLLTFFYRKMGELIDHGYVHIAQPPLYRAKRGKKEHYIKDERELESWLIARAAESRVIQASTHPLPIAGTELETLLQKLIIFQKYVQLVERRGPERAVIKAFLDRDARDREFFTDEKALSVLANELTTSTRKVTVRPDVEHNAFAVAIEDHASGYPKKHLVDAGFVTTGEYRTLLASYADVRGLEGPITVSNSNGHRESGAAEAITGTADETQIGGAPLDEATRLATESREASHTDGTVQIDSIDDLVEHFIAAGRKGVAINRYKGLGEMNAEQLWATTMKPGSRTLLQVRAEDAEAADEMFKTLMGEKVEPRSEFIKKNALDVKNLDV</sequence>
<dbReference type="PROSITE" id="PS50880">
    <property type="entry name" value="TOPRIM"/>
    <property type="match status" value="1"/>
</dbReference>
<dbReference type="SUPFAM" id="SSF54211">
    <property type="entry name" value="Ribosomal protein S5 domain 2-like"/>
    <property type="match status" value="1"/>
</dbReference>
<dbReference type="FunFam" id="3.40.50.670:FF:000001">
    <property type="entry name" value="DNA topoisomerase 2"/>
    <property type="match status" value="1"/>
</dbReference>
<dbReference type="AlphaFoldDB" id="A0A381RUC7"/>
<dbReference type="FunFam" id="3.30.230.10:FF:000005">
    <property type="entry name" value="DNA gyrase subunit B"/>
    <property type="match status" value="1"/>
</dbReference>
<keyword evidence="11" id="KW-0238">DNA-binding</keyword>
<organism evidence="14">
    <name type="scientific">marine metagenome</name>
    <dbReference type="NCBI Taxonomy" id="408172"/>
    <lineage>
        <taxon>unclassified sequences</taxon>
        <taxon>metagenomes</taxon>
        <taxon>ecological metagenomes</taxon>
    </lineage>
</organism>
<dbReference type="InterPro" id="IPR006171">
    <property type="entry name" value="TOPRIM_dom"/>
</dbReference>
<dbReference type="InterPro" id="IPR013759">
    <property type="entry name" value="Topo_IIA_B_C"/>
</dbReference>
<reference evidence="14" key="1">
    <citation type="submission" date="2018-05" db="EMBL/GenBank/DDBJ databases">
        <authorList>
            <person name="Lanie J.A."/>
            <person name="Ng W.-L."/>
            <person name="Kazmierczak K.M."/>
            <person name="Andrzejewski T.M."/>
            <person name="Davidsen T.M."/>
            <person name="Wayne K.J."/>
            <person name="Tettelin H."/>
            <person name="Glass J.I."/>
            <person name="Rusch D."/>
            <person name="Podicherti R."/>
            <person name="Tsui H.-C.T."/>
            <person name="Winkler M.E."/>
        </authorList>
    </citation>
    <scope>NUCLEOTIDE SEQUENCE</scope>
</reference>
<evidence type="ECO:0000256" key="5">
    <source>
        <dbReference type="ARBA" id="ARBA00022490"/>
    </source>
</evidence>
<dbReference type="InterPro" id="IPR013760">
    <property type="entry name" value="Topo_IIA-like_dom_sf"/>
</dbReference>
<dbReference type="InterPro" id="IPR001241">
    <property type="entry name" value="Topo_IIA"/>
</dbReference>
<keyword evidence="9" id="KW-0460">Magnesium</keyword>
<dbReference type="GO" id="GO:0003918">
    <property type="term" value="F:DNA topoisomerase type II (double strand cut, ATP-hydrolyzing) activity"/>
    <property type="evidence" value="ECO:0007669"/>
    <property type="project" value="UniProtKB-EC"/>
</dbReference>
<dbReference type="NCBIfam" id="NF004189">
    <property type="entry name" value="PRK05644.1"/>
    <property type="match status" value="1"/>
</dbReference>
<evidence type="ECO:0000256" key="4">
    <source>
        <dbReference type="ARBA" id="ARBA00012895"/>
    </source>
</evidence>
<protein>
    <recommendedName>
        <fullName evidence="4">DNA topoisomerase (ATP-hydrolyzing)</fullName>
        <ecNumber evidence="4">5.6.2.2</ecNumber>
    </recommendedName>
</protein>
<dbReference type="Pfam" id="PF00986">
    <property type="entry name" value="DNA_gyraseB_C"/>
    <property type="match status" value="1"/>
</dbReference>
<dbReference type="Pfam" id="PF01751">
    <property type="entry name" value="Toprim"/>
    <property type="match status" value="1"/>
</dbReference>
<dbReference type="Pfam" id="PF18053">
    <property type="entry name" value="GyrB_insert"/>
    <property type="match status" value="1"/>
</dbReference>
<dbReference type="SMART" id="SM00433">
    <property type="entry name" value="TOP2c"/>
    <property type="match status" value="1"/>
</dbReference>
<dbReference type="GO" id="GO:0005694">
    <property type="term" value="C:chromosome"/>
    <property type="evidence" value="ECO:0007669"/>
    <property type="project" value="InterPro"/>
</dbReference>
<dbReference type="InterPro" id="IPR049353">
    <property type="entry name" value="GyrB_hook"/>
</dbReference>
<dbReference type="InterPro" id="IPR003594">
    <property type="entry name" value="HATPase_dom"/>
</dbReference>
<comment type="catalytic activity">
    <reaction evidence="1">
        <text>ATP-dependent breakage, passage and rejoining of double-stranded DNA.</text>
        <dbReference type="EC" id="5.6.2.2"/>
    </reaction>
</comment>
<dbReference type="SUPFAM" id="SSF56719">
    <property type="entry name" value="Type II DNA topoisomerase"/>
    <property type="match status" value="1"/>
</dbReference>
<dbReference type="FunFam" id="3.30.565.10:FF:000002">
    <property type="entry name" value="DNA gyrase subunit B"/>
    <property type="match status" value="1"/>
</dbReference>
<dbReference type="InterPro" id="IPR014721">
    <property type="entry name" value="Ribsml_uS5_D2-typ_fold_subgr"/>
</dbReference>
<evidence type="ECO:0000256" key="10">
    <source>
        <dbReference type="ARBA" id="ARBA00023029"/>
    </source>
</evidence>
<keyword evidence="10" id="KW-0799">Topoisomerase</keyword>
<evidence type="ECO:0000256" key="3">
    <source>
        <dbReference type="ARBA" id="ARBA00010708"/>
    </source>
</evidence>
<dbReference type="SUPFAM" id="SSF55874">
    <property type="entry name" value="ATPase domain of HSP90 chaperone/DNA topoisomerase II/histidine kinase"/>
    <property type="match status" value="1"/>
</dbReference>
<dbReference type="Gene3D" id="3.40.50.670">
    <property type="match status" value="2"/>
</dbReference>
<keyword evidence="6" id="KW-0479">Metal-binding</keyword>
<dbReference type="GO" id="GO:0005524">
    <property type="term" value="F:ATP binding"/>
    <property type="evidence" value="ECO:0007669"/>
    <property type="project" value="UniProtKB-KW"/>
</dbReference>
<accession>A0A381RUC7</accession>
<evidence type="ECO:0000256" key="12">
    <source>
        <dbReference type="ARBA" id="ARBA00023235"/>
    </source>
</evidence>
<dbReference type="Pfam" id="PF21249">
    <property type="entry name" value="GyrB_hook"/>
    <property type="match status" value="1"/>
</dbReference>
<dbReference type="PANTHER" id="PTHR45866:SF1">
    <property type="entry name" value="DNA GYRASE SUBUNIT B, MITOCHONDRIAL"/>
    <property type="match status" value="1"/>
</dbReference>
<dbReference type="InterPro" id="IPR041423">
    <property type="entry name" value="GyrB_insert"/>
</dbReference>
<dbReference type="InterPro" id="IPR011557">
    <property type="entry name" value="GyrB"/>
</dbReference>
<name>A0A381RUC7_9ZZZZ</name>
<dbReference type="Gene3D" id="3.30.230.10">
    <property type="match status" value="1"/>
</dbReference>
<evidence type="ECO:0000256" key="2">
    <source>
        <dbReference type="ARBA" id="ARBA00001946"/>
    </source>
</evidence>
<keyword evidence="7" id="KW-0547">Nucleotide-binding</keyword>
<evidence type="ECO:0000256" key="9">
    <source>
        <dbReference type="ARBA" id="ARBA00022842"/>
    </source>
</evidence>
<dbReference type="CDD" id="cd16928">
    <property type="entry name" value="HATPase_GyrB-like"/>
    <property type="match status" value="1"/>
</dbReference>
<evidence type="ECO:0000259" key="13">
    <source>
        <dbReference type="PROSITE" id="PS50880"/>
    </source>
</evidence>
<dbReference type="PRINTS" id="PR00418">
    <property type="entry name" value="TPI2FAMILY"/>
</dbReference>
<dbReference type="InterPro" id="IPR020568">
    <property type="entry name" value="Ribosomal_Su5_D2-typ_SF"/>
</dbReference>
<dbReference type="EC" id="5.6.2.2" evidence="4"/>
<dbReference type="SMART" id="SM00387">
    <property type="entry name" value="HATPase_c"/>
    <property type="match status" value="1"/>
</dbReference>
<evidence type="ECO:0000256" key="6">
    <source>
        <dbReference type="ARBA" id="ARBA00022723"/>
    </source>
</evidence>
<dbReference type="NCBIfam" id="NF011501">
    <property type="entry name" value="PRK14939.1"/>
    <property type="match status" value="1"/>
</dbReference>
<dbReference type="CDD" id="cd00822">
    <property type="entry name" value="TopoII_Trans_DNA_gyrase"/>
    <property type="match status" value="1"/>
</dbReference>
<proteinExistence type="inferred from homology"/>
<evidence type="ECO:0000256" key="7">
    <source>
        <dbReference type="ARBA" id="ARBA00022741"/>
    </source>
</evidence>
<dbReference type="InterPro" id="IPR002288">
    <property type="entry name" value="DNA_gyrase_B_C"/>
</dbReference>
<comment type="similarity">
    <text evidence="3">Belongs to the type II topoisomerase GyrB family.</text>
</comment>
<dbReference type="InterPro" id="IPR034160">
    <property type="entry name" value="TOPRIM_GyrB"/>
</dbReference>
<evidence type="ECO:0000256" key="1">
    <source>
        <dbReference type="ARBA" id="ARBA00000185"/>
    </source>
</evidence>
<comment type="cofactor">
    <cofactor evidence="2">
        <name>Mg(2+)</name>
        <dbReference type="ChEBI" id="CHEBI:18420"/>
    </cofactor>
</comment>
<keyword evidence="5" id="KW-0963">Cytoplasm</keyword>
<dbReference type="Pfam" id="PF02518">
    <property type="entry name" value="HATPase_c"/>
    <property type="match status" value="1"/>
</dbReference>
<gene>
    <name evidence="14" type="ORF">METZ01_LOCUS47543</name>
</gene>
<evidence type="ECO:0000313" key="14">
    <source>
        <dbReference type="EMBL" id="SUZ94689.1"/>
    </source>
</evidence>
<dbReference type="GO" id="GO:0006265">
    <property type="term" value="P:DNA topological change"/>
    <property type="evidence" value="ECO:0007669"/>
    <property type="project" value="InterPro"/>
</dbReference>
<dbReference type="GO" id="GO:0003677">
    <property type="term" value="F:DNA binding"/>
    <property type="evidence" value="ECO:0007669"/>
    <property type="project" value="UniProtKB-KW"/>
</dbReference>
<dbReference type="InterPro" id="IPR013506">
    <property type="entry name" value="Topo_IIA_bsu_dom2"/>
</dbReference>
<dbReference type="Gene3D" id="3.30.565.10">
    <property type="entry name" value="Histidine kinase-like ATPase, C-terminal domain"/>
    <property type="match status" value="1"/>
</dbReference>
<keyword evidence="8" id="KW-0067">ATP-binding</keyword>
<dbReference type="InterPro" id="IPR036890">
    <property type="entry name" value="HATPase_C_sf"/>
</dbReference>
<dbReference type="HAMAP" id="MF_01898">
    <property type="entry name" value="GyrB"/>
    <property type="match status" value="1"/>
</dbReference>
<dbReference type="PANTHER" id="PTHR45866">
    <property type="entry name" value="DNA GYRASE/TOPOISOMERASE SUBUNIT B"/>
    <property type="match status" value="1"/>
</dbReference>